<keyword evidence="1" id="KW-0812">Transmembrane</keyword>
<dbReference type="InterPro" id="IPR025178">
    <property type="entry name" value="Lnb_N"/>
</dbReference>
<dbReference type="EMBL" id="SNYW01000007">
    <property type="protein sequence ID" value="TDQ82973.1"/>
    <property type="molecule type" value="Genomic_DNA"/>
</dbReference>
<name>A0A4R6WTK7_9PROT</name>
<dbReference type="Proteomes" id="UP000295783">
    <property type="component" value="Unassembled WGS sequence"/>
</dbReference>
<comment type="caution">
    <text evidence="3">The sequence shown here is derived from an EMBL/GenBank/DDBJ whole genome shotgun (WGS) entry which is preliminary data.</text>
</comment>
<sequence length="334" mass="37918">MARRVIRWAFISLGWLTLAGAMAWATAALHFDIPIPDLRIPAALAYVAVNVGLLILLRGWRGKSIGCLVVFVAVLGWWLSLKPSNDRAWQPDLDRTAWAEIAGDRVTIHNLRNVDYRTETDFTPRWEERTYDLAAIEGIDIFITYWGSEWIAHPILSFRFQGAPPVAISAEARKEVGEAYSSVAGFFRQYELIYVIADERDVIRLRTNYRTGEEVFLYRTTATPDVARGIFLDYLRRANALHERAEFYNALTSNCTTNIRIHTLAEHAALPWDWRLLLNGKADEYAFANGRIAGEPPFAELKQRAHINAAARAADQSPNFSLEIRRDRPGFDAP</sequence>
<organism evidence="3 4">
    <name type="scientific">Dongia mobilis</name>
    <dbReference type="NCBI Taxonomy" id="578943"/>
    <lineage>
        <taxon>Bacteria</taxon>
        <taxon>Pseudomonadati</taxon>
        <taxon>Pseudomonadota</taxon>
        <taxon>Alphaproteobacteria</taxon>
        <taxon>Rhodospirillales</taxon>
        <taxon>Dongiaceae</taxon>
        <taxon>Dongia</taxon>
    </lineage>
</organism>
<dbReference type="Pfam" id="PF13387">
    <property type="entry name" value="Lnb_N"/>
    <property type="match status" value="1"/>
</dbReference>
<keyword evidence="1" id="KW-1133">Transmembrane helix</keyword>
<evidence type="ECO:0000256" key="1">
    <source>
        <dbReference type="SAM" id="Phobius"/>
    </source>
</evidence>
<dbReference type="OrthoDB" id="274718at2"/>
<feature type="transmembrane region" description="Helical" evidence="1">
    <location>
        <begin position="38"/>
        <end position="57"/>
    </location>
</feature>
<reference evidence="3 4" key="1">
    <citation type="submission" date="2019-03" db="EMBL/GenBank/DDBJ databases">
        <title>Genomic Encyclopedia of Type Strains, Phase III (KMG-III): the genomes of soil and plant-associated and newly described type strains.</title>
        <authorList>
            <person name="Whitman W."/>
        </authorList>
    </citation>
    <scope>NUCLEOTIDE SEQUENCE [LARGE SCALE GENOMIC DNA]</scope>
    <source>
        <strain evidence="3 4">CGMCC 1.7660</strain>
    </source>
</reference>
<evidence type="ECO:0000313" key="4">
    <source>
        <dbReference type="Proteomes" id="UP000295783"/>
    </source>
</evidence>
<evidence type="ECO:0000259" key="2">
    <source>
        <dbReference type="Pfam" id="PF13387"/>
    </source>
</evidence>
<protein>
    <submittedName>
        <fullName evidence="3">Uncharacterized protein DUF4105</fullName>
    </submittedName>
</protein>
<evidence type="ECO:0000313" key="3">
    <source>
        <dbReference type="EMBL" id="TDQ82973.1"/>
    </source>
</evidence>
<gene>
    <name evidence="3" type="ORF">A8950_1255</name>
</gene>
<keyword evidence="1" id="KW-0472">Membrane</keyword>
<keyword evidence="4" id="KW-1185">Reference proteome</keyword>
<proteinExistence type="predicted"/>
<dbReference type="RefSeq" id="WP_133612770.1">
    <property type="nucleotide sequence ID" value="NZ_SNYW01000007.1"/>
</dbReference>
<feature type="domain" description="Lnb N-terminal periplasmic" evidence="2">
    <location>
        <begin position="123"/>
        <end position="280"/>
    </location>
</feature>
<feature type="transmembrane region" description="Helical" evidence="1">
    <location>
        <begin position="64"/>
        <end position="81"/>
    </location>
</feature>
<accession>A0A4R6WTK7</accession>
<dbReference type="AlphaFoldDB" id="A0A4R6WTK7"/>